<reference evidence="2 3" key="1">
    <citation type="submission" date="2019-02" db="EMBL/GenBank/DDBJ databases">
        <title>Isolation of virulent Lactobacillus brevis phages.</title>
        <authorList>
            <person name="Feyereisen M."/>
            <person name="Mahony J."/>
            <person name="O'Sullivan T."/>
            <person name="van Sinderen D."/>
        </authorList>
    </citation>
    <scope>NUCLEOTIDE SEQUENCE [LARGE SCALE GENOMIC DNA]</scope>
</reference>
<dbReference type="InterPro" id="IPR029052">
    <property type="entry name" value="Metallo-depent_PP-like"/>
</dbReference>
<dbReference type="SUPFAM" id="SSF56300">
    <property type="entry name" value="Metallo-dependent phosphatases"/>
    <property type="match status" value="1"/>
</dbReference>
<dbReference type="EMBL" id="MK504444">
    <property type="protein sequence ID" value="QBJ03622.1"/>
    <property type="molecule type" value="Genomic_DNA"/>
</dbReference>
<gene>
    <name evidence="2" type="ORF">UCC3521_0084</name>
</gene>
<dbReference type="GO" id="GO:0016787">
    <property type="term" value="F:hydrolase activity"/>
    <property type="evidence" value="ECO:0007669"/>
    <property type="project" value="InterPro"/>
</dbReference>
<dbReference type="InterPro" id="IPR050535">
    <property type="entry name" value="DNA_Repair-Maintenance_Comp"/>
</dbReference>
<dbReference type="PANTHER" id="PTHR30337">
    <property type="entry name" value="COMPONENT OF ATP-DEPENDENT DSDNA EXONUCLEASE"/>
    <property type="match status" value="1"/>
</dbReference>
<dbReference type="Proteomes" id="UP000309991">
    <property type="component" value="Segment"/>
</dbReference>
<dbReference type="InterPro" id="IPR004843">
    <property type="entry name" value="Calcineurin-like_PHP"/>
</dbReference>
<accession>A0A4Y5FEW5</accession>
<dbReference type="Gene3D" id="3.60.21.10">
    <property type="match status" value="1"/>
</dbReference>
<proteinExistence type="predicted"/>
<evidence type="ECO:0000313" key="3">
    <source>
        <dbReference type="Proteomes" id="UP000309991"/>
    </source>
</evidence>
<dbReference type="Pfam" id="PF00149">
    <property type="entry name" value="Metallophos"/>
    <property type="match status" value="1"/>
</dbReference>
<feature type="domain" description="Calcineurin-like phosphoesterase" evidence="1">
    <location>
        <begin position="3"/>
        <end position="212"/>
    </location>
</feature>
<organism evidence="2 3">
    <name type="scientific">Lactobacillus phage 3-521</name>
    <dbReference type="NCBI Taxonomy" id="2510943"/>
    <lineage>
        <taxon>Viruses</taxon>
        <taxon>Duplodnaviria</taxon>
        <taxon>Heunggongvirae</taxon>
        <taxon>Uroviricota</taxon>
        <taxon>Caudoviricetes</taxon>
        <taxon>Herelleviridae</taxon>
        <taxon>Watanabevirus</taxon>
        <taxon>Watanabevirus wv3521</taxon>
    </lineage>
</organism>
<evidence type="ECO:0000259" key="1">
    <source>
        <dbReference type="Pfam" id="PF00149"/>
    </source>
</evidence>
<sequence length="368" mass="41325">MSKLGVIADVHIDDYADYAKPVPGKSYGSRMKIILDSIHKAYQVAVTKGCYGMVINGDYFNRRSSMSPTIYQEGINCLLEAIKDTPAGFNTYIVVGNHDEQGRYTEPNSVDIFNHFGTTDHPIHVYSEVTLKDLPDSQLLFVPFSEDTEGIKQSIQDKLVHVNKPLTVFAHLGIEGSVSGRWSHRLDGAFNLTDLGWDNPNTVGILAGHYHTRQVLKQEGNKIARYTGDLTELNFNDIDDNGWGAARGMDIIDTVTGEQEFVPIETPKFIVINLDTTSKSSDEIMEIQKDNYVRIVTSKKEVMDDFKEVENADNISFDYKPKQETKSRLGIKSTASEQEIVTAYCKHEELPEEVTKKAIEVLHQALEQ</sequence>
<evidence type="ECO:0000313" key="2">
    <source>
        <dbReference type="EMBL" id="QBJ03622.1"/>
    </source>
</evidence>
<name>A0A4Y5FEW5_9CAUD</name>
<keyword evidence="3" id="KW-1185">Reference proteome</keyword>
<protein>
    <submittedName>
        <fullName evidence="2">Putative nuclease</fullName>
    </submittedName>
</protein>